<dbReference type="PANTHER" id="PTHR44757">
    <property type="entry name" value="DIGUANYLATE CYCLASE DGCP"/>
    <property type="match status" value="1"/>
</dbReference>
<keyword evidence="6" id="KW-1185">Reference proteome</keyword>
<feature type="domain" description="Response regulatory" evidence="2">
    <location>
        <begin position="5"/>
        <end position="123"/>
    </location>
</feature>
<dbReference type="SUPFAM" id="SSF52172">
    <property type="entry name" value="CheY-like"/>
    <property type="match status" value="1"/>
</dbReference>
<dbReference type="RefSeq" id="WP_085051519.1">
    <property type="nucleotide sequence ID" value="NZ_LNQR01000032.1"/>
</dbReference>
<dbReference type="InterPro" id="IPR043128">
    <property type="entry name" value="Rev_trsase/Diguanyl_cyclase"/>
</dbReference>
<dbReference type="Pfam" id="PF00990">
    <property type="entry name" value="GGDEF"/>
    <property type="match status" value="1"/>
</dbReference>
<dbReference type="Pfam" id="PF13426">
    <property type="entry name" value="PAS_9"/>
    <property type="match status" value="1"/>
</dbReference>
<reference evidence="5 6" key="1">
    <citation type="submission" date="2015-11" db="EMBL/GenBank/DDBJ databases">
        <authorList>
            <person name="Lin W."/>
        </authorList>
    </citation>
    <scope>NUCLEOTIDE SEQUENCE [LARGE SCALE GENOMIC DNA]</scope>
    <source>
        <strain evidence="5 6">HCH-1</strain>
    </source>
</reference>
<keyword evidence="1" id="KW-0597">Phosphoprotein</keyword>
<dbReference type="SUPFAM" id="SSF55073">
    <property type="entry name" value="Nucleotide cyclase"/>
    <property type="match status" value="1"/>
</dbReference>
<dbReference type="Gene3D" id="3.40.50.2300">
    <property type="match status" value="1"/>
</dbReference>
<dbReference type="Proteomes" id="UP000060487">
    <property type="component" value="Unassembled WGS sequence"/>
</dbReference>
<evidence type="ECO:0000313" key="5">
    <source>
        <dbReference type="EMBL" id="KWT91110.1"/>
    </source>
</evidence>
<dbReference type="InterPro" id="IPR035965">
    <property type="entry name" value="PAS-like_dom_sf"/>
</dbReference>
<dbReference type="CDD" id="cd01949">
    <property type="entry name" value="GGDEF"/>
    <property type="match status" value="1"/>
</dbReference>
<dbReference type="NCBIfam" id="TIGR00229">
    <property type="entry name" value="sensory_box"/>
    <property type="match status" value="1"/>
</dbReference>
<gene>
    <name evidence="5" type="ORF">ASN18_0934</name>
</gene>
<keyword evidence="5" id="KW-0548">Nucleotidyltransferase</keyword>
<dbReference type="Gene3D" id="3.30.450.20">
    <property type="entry name" value="PAS domain"/>
    <property type="match status" value="1"/>
</dbReference>
<dbReference type="SUPFAM" id="SSF55785">
    <property type="entry name" value="PYP-like sensor domain (PAS domain)"/>
    <property type="match status" value="1"/>
</dbReference>
<organism evidence="5 6">
    <name type="scientific">Candidatus Magnetominusculus xianensis</name>
    <dbReference type="NCBI Taxonomy" id="1748249"/>
    <lineage>
        <taxon>Bacteria</taxon>
        <taxon>Pseudomonadati</taxon>
        <taxon>Nitrospirota</taxon>
        <taxon>Nitrospiria</taxon>
        <taxon>Nitrospirales</taxon>
        <taxon>Nitrospiraceae</taxon>
        <taxon>Candidatus Magnetominusculus</taxon>
    </lineage>
</organism>
<dbReference type="InterPro" id="IPR029787">
    <property type="entry name" value="Nucleotide_cyclase"/>
</dbReference>
<dbReference type="SMART" id="SM00267">
    <property type="entry name" value="GGDEF"/>
    <property type="match status" value="1"/>
</dbReference>
<evidence type="ECO:0000259" key="2">
    <source>
        <dbReference type="PROSITE" id="PS50110"/>
    </source>
</evidence>
<evidence type="ECO:0000256" key="1">
    <source>
        <dbReference type="PROSITE-ProRule" id="PRU00169"/>
    </source>
</evidence>
<dbReference type="SMART" id="SM00448">
    <property type="entry name" value="REC"/>
    <property type="match status" value="1"/>
</dbReference>
<dbReference type="GO" id="GO:0052621">
    <property type="term" value="F:diguanylate cyclase activity"/>
    <property type="evidence" value="ECO:0007669"/>
    <property type="project" value="UniProtKB-EC"/>
</dbReference>
<dbReference type="EMBL" id="LNQR01000032">
    <property type="protein sequence ID" value="KWT91110.1"/>
    <property type="molecule type" value="Genomic_DNA"/>
</dbReference>
<dbReference type="Gene3D" id="3.30.70.270">
    <property type="match status" value="1"/>
</dbReference>
<feature type="domain" description="PAS" evidence="3">
    <location>
        <begin position="143"/>
        <end position="188"/>
    </location>
</feature>
<dbReference type="CDD" id="cd00130">
    <property type="entry name" value="PAS"/>
    <property type="match status" value="1"/>
</dbReference>
<dbReference type="NCBIfam" id="TIGR00254">
    <property type="entry name" value="GGDEF"/>
    <property type="match status" value="1"/>
</dbReference>
<proteinExistence type="predicted"/>
<dbReference type="PROSITE" id="PS50887">
    <property type="entry name" value="GGDEF"/>
    <property type="match status" value="1"/>
</dbReference>
<evidence type="ECO:0000259" key="3">
    <source>
        <dbReference type="PROSITE" id="PS50112"/>
    </source>
</evidence>
<evidence type="ECO:0000259" key="4">
    <source>
        <dbReference type="PROSITE" id="PS50887"/>
    </source>
</evidence>
<feature type="modified residue" description="4-aspartylphosphate" evidence="1">
    <location>
        <position position="58"/>
    </location>
</feature>
<protein>
    <submittedName>
        <fullName evidence="5">Diguanylate cyclase</fullName>
        <ecNumber evidence="5">2.7.7.65</ecNumber>
    </submittedName>
</protein>
<dbReference type="CDD" id="cd00156">
    <property type="entry name" value="REC"/>
    <property type="match status" value="1"/>
</dbReference>
<dbReference type="PANTHER" id="PTHR44757:SF2">
    <property type="entry name" value="BIOFILM ARCHITECTURE MAINTENANCE PROTEIN MBAA"/>
    <property type="match status" value="1"/>
</dbReference>
<dbReference type="InterPro" id="IPR011006">
    <property type="entry name" value="CheY-like_superfamily"/>
</dbReference>
<accession>A0ABR5SIR7</accession>
<dbReference type="InterPro" id="IPR001789">
    <property type="entry name" value="Sig_transdc_resp-reg_receiver"/>
</dbReference>
<keyword evidence="5" id="KW-0808">Transferase</keyword>
<dbReference type="EC" id="2.7.7.65" evidence="5"/>
<dbReference type="Pfam" id="PF00072">
    <property type="entry name" value="Response_reg"/>
    <property type="match status" value="1"/>
</dbReference>
<dbReference type="InterPro" id="IPR000160">
    <property type="entry name" value="GGDEF_dom"/>
</dbReference>
<dbReference type="PROSITE" id="PS50112">
    <property type="entry name" value="PAS"/>
    <property type="match status" value="1"/>
</dbReference>
<dbReference type="InterPro" id="IPR052155">
    <property type="entry name" value="Biofilm_reg_signaling"/>
</dbReference>
<dbReference type="SMART" id="SM00091">
    <property type="entry name" value="PAS"/>
    <property type="match status" value="1"/>
</dbReference>
<sequence length="441" mass="49836">MKEMRVLLIDDDEEDVLLVRDYIREGFKNVSLKIVDVQTVPDAIDKLLTDKFDIIIVDYMLGETDGLEVIERARLEGITTPIIFLTGQGDEEIVLLAMKKGAKDYLNKARITAELLCHSIMNAIKLGELQSMRLDAERALRESELRYRTLVAFLPAIVCEMSNEGIIDFLNDSATRILGINPKELIGRGWRDCFLPQAQKSSGDEDFSRNLEKFYNILSLCSINNLELKTSIEGKTDKYINWNSTCLYKDDGTPNSIICVGTDVTEIAILREKLHKLSIVDELTGLYNRRGFYTLAEQQFKMAGRYSKQMLIVFLDLDGLKHINDTRGHKDGDIIIKAAADVLKDTFRESDIIGRMGGDEFIVLVTEMADEAEDTIKTRLAENIEAYNLSLRENNMTLSLSTGITIYDPVKPATLDELIIAADALMYKDKEHKKAGRRTIA</sequence>
<name>A0ABR5SIR7_9BACT</name>
<evidence type="ECO:0000313" key="6">
    <source>
        <dbReference type="Proteomes" id="UP000060487"/>
    </source>
</evidence>
<dbReference type="PROSITE" id="PS50110">
    <property type="entry name" value="RESPONSE_REGULATORY"/>
    <property type="match status" value="1"/>
</dbReference>
<comment type="caution">
    <text evidence="5">The sequence shown here is derived from an EMBL/GenBank/DDBJ whole genome shotgun (WGS) entry which is preliminary data.</text>
</comment>
<feature type="domain" description="GGDEF" evidence="4">
    <location>
        <begin position="308"/>
        <end position="441"/>
    </location>
</feature>
<dbReference type="InterPro" id="IPR000014">
    <property type="entry name" value="PAS"/>
</dbReference>